<accession>A0A9Q3BG15</accession>
<sequence length="90" mass="9908">MRRIADSPTNPNPEGSDKLDGEEVEVVPNSIGHQYSTSPSQPASRRFQSQVTPSTPRNVNPVLSTPPPSPSLPRFRQLGHHPFHSTETLQ</sequence>
<evidence type="ECO:0000256" key="1">
    <source>
        <dbReference type="SAM" id="MobiDB-lite"/>
    </source>
</evidence>
<reference evidence="2" key="1">
    <citation type="submission" date="2021-03" db="EMBL/GenBank/DDBJ databases">
        <title>Draft genome sequence of rust myrtle Austropuccinia psidii MF-1, a brazilian biotype.</title>
        <authorList>
            <person name="Quecine M.C."/>
            <person name="Pachon D.M.R."/>
            <person name="Bonatelli M.L."/>
            <person name="Correr F.H."/>
            <person name="Franceschini L.M."/>
            <person name="Leite T.F."/>
            <person name="Margarido G.R.A."/>
            <person name="Almeida C.A."/>
            <person name="Ferrarezi J.A."/>
            <person name="Labate C.A."/>
        </authorList>
    </citation>
    <scope>NUCLEOTIDE SEQUENCE</scope>
    <source>
        <strain evidence="2">MF-1</strain>
    </source>
</reference>
<protein>
    <submittedName>
        <fullName evidence="2">Uncharacterized protein</fullName>
    </submittedName>
</protein>
<comment type="caution">
    <text evidence="2">The sequence shown here is derived from an EMBL/GenBank/DDBJ whole genome shotgun (WGS) entry which is preliminary data.</text>
</comment>
<dbReference type="Proteomes" id="UP000765509">
    <property type="component" value="Unassembled WGS sequence"/>
</dbReference>
<keyword evidence="3" id="KW-1185">Reference proteome</keyword>
<organism evidence="2 3">
    <name type="scientific">Austropuccinia psidii MF-1</name>
    <dbReference type="NCBI Taxonomy" id="1389203"/>
    <lineage>
        <taxon>Eukaryota</taxon>
        <taxon>Fungi</taxon>
        <taxon>Dikarya</taxon>
        <taxon>Basidiomycota</taxon>
        <taxon>Pucciniomycotina</taxon>
        <taxon>Pucciniomycetes</taxon>
        <taxon>Pucciniales</taxon>
        <taxon>Sphaerophragmiaceae</taxon>
        <taxon>Austropuccinia</taxon>
    </lineage>
</organism>
<evidence type="ECO:0000313" key="3">
    <source>
        <dbReference type="Proteomes" id="UP000765509"/>
    </source>
</evidence>
<dbReference type="EMBL" id="AVOT02000778">
    <property type="protein sequence ID" value="MBW0464443.1"/>
    <property type="molecule type" value="Genomic_DNA"/>
</dbReference>
<gene>
    <name evidence="2" type="ORF">O181_004158</name>
</gene>
<name>A0A9Q3BG15_9BASI</name>
<feature type="region of interest" description="Disordered" evidence="1">
    <location>
        <begin position="1"/>
        <end position="90"/>
    </location>
</feature>
<evidence type="ECO:0000313" key="2">
    <source>
        <dbReference type="EMBL" id="MBW0464443.1"/>
    </source>
</evidence>
<feature type="compositionally biased region" description="Polar residues" evidence="1">
    <location>
        <begin position="31"/>
        <end position="57"/>
    </location>
</feature>
<proteinExistence type="predicted"/>
<dbReference type="AlphaFoldDB" id="A0A9Q3BG15"/>